<dbReference type="VEuPathDB" id="ToxoDB:EPH_0007920"/>
<protein>
    <recommendedName>
        <fullName evidence="3">SET domain-containing protein</fullName>
    </recommendedName>
</protein>
<dbReference type="InterPro" id="IPR050869">
    <property type="entry name" value="H3K4_H4K5_MeTrfase"/>
</dbReference>
<dbReference type="Proteomes" id="UP000018201">
    <property type="component" value="Unassembled WGS sequence"/>
</dbReference>
<dbReference type="Gene3D" id="1.25.40.10">
    <property type="entry name" value="Tetratricopeptide repeat domain"/>
    <property type="match status" value="1"/>
</dbReference>
<evidence type="ECO:0000313" key="2">
    <source>
        <dbReference type="Proteomes" id="UP000018201"/>
    </source>
</evidence>
<dbReference type="InterPro" id="IPR046341">
    <property type="entry name" value="SET_dom_sf"/>
</dbReference>
<dbReference type="Gene3D" id="2.170.270.10">
    <property type="entry name" value="SET domain"/>
    <property type="match status" value="1"/>
</dbReference>
<reference evidence="1" key="2">
    <citation type="submission" date="2013-10" db="EMBL/GenBank/DDBJ databases">
        <authorList>
            <person name="Aslett M."/>
        </authorList>
    </citation>
    <scope>NUCLEOTIDE SEQUENCE [LARGE SCALE GENOMIC DNA]</scope>
    <source>
        <strain evidence="1">Houghton</strain>
    </source>
</reference>
<dbReference type="PANTHER" id="PTHR12197:SF251">
    <property type="entry name" value="EG:BACR7C10.4 PROTEIN"/>
    <property type="match status" value="1"/>
</dbReference>
<dbReference type="GO" id="GO:0005634">
    <property type="term" value="C:nucleus"/>
    <property type="evidence" value="ECO:0007669"/>
    <property type="project" value="TreeGrafter"/>
</dbReference>
<reference evidence="1" key="1">
    <citation type="submission" date="2013-10" db="EMBL/GenBank/DDBJ databases">
        <title>Genomic analysis of the causative agents of coccidiosis in chickens.</title>
        <authorList>
            <person name="Reid A.J."/>
            <person name="Blake D."/>
            <person name="Billington K."/>
            <person name="Browne H."/>
            <person name="Dunn M."/>
            <person name="Hung S."/>
            <person name="Kawahara F."/>
            <person name="Miranda-Saavedra D."/>
            <person name="Mourier T."/>
            <person name="Nagra H."/>
            <person name="Otto T.D."/>
            <person name="Rawlings N."/>
            <person name="Sanchez A."/>
            <person name="Sanders M."/>
            <person name="Subramaniam C."/>
            <person name="Tay Y."/>
            <person name="Dear P."/>
            <person name="Doerig C."/>
            <person name="Gruber A."/>
            <person name="Parkinson J."/>
            <person name="Shirley M."/>
            <person name="Wan K.L."/>
            <person name="Berriman M."/>
            <person name="Tomley F."/>
            <person name="Pain A."/>
        </authorList>
    </citation>
    <scope>NUCLEOTIDE SEQUENCE [LARGE SCALE GENOMIC DNA]</scope>
    <source>
        <strain evidence="1">Houghton</strain>
    </source>
</reference>
<accession>U6GEU1</accession>
<proteinExistence type="predicted"/>
<evidence type="ECO:0000313" key="1">
    <source>
        <dbReference type="EMBL" id="CDI78032.1"/>
    </source>
</evidence>
<evidence type="ECO:0008006" key="3">
    <source>
        <dbReference type="Google" id="ProtNLM"/>
    </source>
</evidence>
<keyword evidence="2" id="KW-1185">Reference proteome</keyword>
<sequence>MSTSLLFQHLQQAAVPALHRLQASLCSAQCTGDVAQLHGSNTKCACDVRRRASSCRCSSTYEVNSCKPASLSCSKCSTKGISFGNRVTADNSVSAPSSDDSSSDCSKHADCLAHRILSLSTPLVPPLPPYSVDSNGVLRSACSITPNSPNSSLSIRSGSSCAGTPEEGFPSHGRICSIDSVSLASAAFVPSLFSLLRELWEASDTSDWLFPLKGPGPPRRAVALEVWKLRPSAELSSQLKLWGNAALAHSRPAAAASLYTAGVLLLPSTSNSNTPNSTNPLAVLCANASLALLQLRRGRRALRTATEAVLADPMYRKAWHRRAAALVQLREEIERYFLTLPSSNNNNSSSSSSSGSTTSRKTNCCSSAALACLQQIDKEIAEAQMMSKGQVSASEAATAASRLMVGRCGCGHNAASCPSSDGKDSASHSPGLWLRRDVRAQLDAKGLGLVTANDALCRLENDPCLVLEEEAFAVYVQPNLCADIPKIPFLLPSYHKDTPAQTSEGLKLLADASIRNEWEERVEEEVGGKNECKGNDERRKGHDICLEIQEQTEGVCAGCATVPARGKGVANECHLQAVDTWQSSLNHLLYPTLPVVPCGSCAAAMFCCHGCRAASSHKRACRLQRQHHLQWQEACGMVPHAGRNGNRKGTGGRAAESTEDTLVQPLALALPDPHRCIAHQLLASLLPPAAASEESAEGEGSTALVEEPYKAVVESTDASNFAGLRMLGDPPWRQLLMRASSVVVDSTRVADWLLNAAWLAGEAAAGGRGLQCGGRCLICRSAEREIAPPSHTAFATAASSLPTVAAGSEQRLDEAATRHLRSCCCECCRPWCPKCSSRSPSVQDSDDISRCGAPFPRCLFSAALHAYGVSCCNSFTIRVLCDPEEEAVAAGTAVFLAASLLNHSCAPSAIAVFGEPTAQVQGQQQRDQERLRQHQHGEDGGCAAAQYADLLPSPRGLGRGTLLQVRLCAQPNSGGNGRLQELCISYGPAVGLPKSSWGFRQDWLLKHAGFFCRCEACVPPRGSDSEAGDGEVAFRYELLRFLEPHLPEISVPPLRLHKLVAGQATSCSFFSRMPAKTLEFVAALSKLLLRVLAEGQMQPEWTSTQVLALLGHSCAPLWLLQAKAFPDSSAIMSSFLGKGIPVYAFSELWCLNCNLQFPASVLEKNREAIHVQLDRMRSALRILVSPFSKAAKTERADLLTEALKDIVQAIPQVVAVSGCLSTDVWQALQCAARAAHAQAEVMRQAQADSIRSIEPLGMAATWLLAGIYVLLQRLPLGLFQPEVCAHMYKAAVLLGQVGGRAEAKQILASAIQATLNSCGPHSVSQSYLKEYLRWLEREYE</sequence>
<gene>
    <name evidence="1" type="ORF">EPH_0007920</name>
</gene>
<name>U6GEU1_9EIME</name>
<dbReference type="EMBL" id="HG691573">
    <property type="protein sequence ID" value="CDI78032.1"/>
    <property type="molecule type" value="Genomic_DNA"/>
</dbReference>
<dbReference type="InterPro" id="IPR011990">
    <property type="entry name" value="TPR-like_helical_dom_sf"/>
</dbReference>
<dbReference type="PANTHER" id="PTHR12197">
    <property type="entry name" value="HISTONE-LYSINE N-METHYLTRANSFERASE SMYD"/>
    <property type="match status" value="1"/>
</dbReference>
<dbReference type="OrthoDB" id="265717at2759"/>
<organism evidence="1 2">
    <name type="scientific">Eimeria praecox</name>
    <dbReference type="NCBI Taxonomy" id="51316"/>
    <lineage>
        <taxon>Eukaryota</taxon>
        <taxon>Sar</taxon>
        <taxon>Alveolata</taxon>
        <taxon>Apicomplexa</taxon>
        <taxon>Conoidasida</taxon>
        <taxon>Coccidia</taxon>
        <taxon>Eucoccidiorida</taxon>
        <taxon>Eimeriorina</taxon>
        <taxon>Eimeriidae</taxon>
        <taxon>Eimeria</taxon>
    </lineage>
</organism>
<dbReference type="SUPFAM" id="SSF48452">
    <property type="entry name" value="TPR-like"/>
    <property type="match status" value="1"/>
</dbReference>